<dbReference type="Ensembl" id="ENSCAFT00040043663.1">
    <property type="protein sequence ID" value="ENSCAFP00040038095.1"/>
    <property type="gene ID" value="ENSCAFG00040023486.1"/>
</dbReference>
<name>A0A8C0TN41_CANLF</name>
<protein>
    <submittedName>
        <fullName evidence="1">Uncharacterized protein</fullName>
    </submittedName>
</protein>
<accession>A0A8C0TN41</accession>
<evidence type="ECO:0000313" key="1">
    <source>
        <dbReference type="Ensembl" id="ENSCAFP00040038095.1"/>
    </source>
</evidence>
<sequence length="247" mass="26873">MASEMRSPIWSCPSLLRLPPGLEPRAGVLELSSRWWLWTSSDYLGSHHPFPPPPRLLSTTARFPSLVLHSFLWTWGALPSPSFQQIPSLFMTARVCSAAYHQELRFAPVTNSTSGINPKEVPLLQLTCQPPSTSCPGLTGPCARSQEPETMGDVKLAALTQASKTSVSVDHSRAGSAPPTEAPAFILPPRNLCIREGATAKFEGRVRSVAGGEVGEEMGQGRHHFPGPCPSRLELVEAWFSPHPHIK</sequence>
<organism evidence="1 2">
    <name type="scientific">Canis lupus familiaris</name>
    <name type="common">Dog</name>
    <name type="synonym">Canis familiaris</name>
    <dbReference type="NCBI Taxonomy" id="9615"/>
    <lineage>
        <taxon>Eukaryota</taxon>
        <taxon>Metazoa</taxon>
        <taxon>Chordata</taxon>
        <taxon>Craniata</taxon>
        <taxon>Vertebrata</taxon>
        <taxon>Euteleostomi</taxon>
        <taxon>Mammalia</taxon>
        <taxon>Eutheria</taxon>
        <taxon>Laurasiatheria</taxon>
        <taxon>Carnivora</taxon>
        <taxon>Caniformia</taxon>
        <taxon>Canidae</taxon>
        <taxon>Canis</taxon>
    </lineage>
</organism>
<reference evidence="1" key="1">
    <citation type="submission" date="2018-10" db="EMBL/GenBank/DDBJ databases">
        <title>De novo assembly of a Great Dane genome.</title>
        <authorList>
            <person name="Kidd J.M."/>
            <person name="Pendleton A.L."/>
            <person name="Shen F."/>
            <person name="Emery S."/>
        </authorList>
    </citation>
    <scope>NUCLEOTIDE SEQUENCE [LARGE SCALE GENOMIC DNA]</scope>
    <source>
        <strain evidence="1">Great Dane</strain>
    </source>
</reference>
<reference evidence="1" key="2">
    <citation type="submission" date="2025-08" db="UniProtKB">
        <authorList>
            <consortium name="Ensembl"/>
        </authorList>
    </citation>
    <scope>IDENTIFICATION</scope>
</reference>
<proteinExistence type="predicted"/>
<dbReference type="Proteomes" id="UP000694542">
    <property type="component" value="Chromosome 33"/>
</dbReference>
<dbReference type="AlphaFoldDB" id="A0A8C0TN41"/>
<evidence type="ECO:0000313" key="2">
    <source>
        <dbReference type="Proteomes" id="UP000694542"/>
    </source>
</evidence>